<dbReference type="EMBL" id="CP027806">
    <property type="protein sequence ID" value="AXJ01719.1"/>
    <property type="molecule type" value="Genomic_DNA"/>
</dbReference>
<keyword evidence="5" id="KW-1185">Reference proteome</keyword>
<evidence type="ECO:0000313" key="4">
    <source>
        <dbReference type="EMBL" id="AXJ01719.1"/>
    </source>
</evidence>
<evidence type="ECO:0000256" key="2">
    <source>
        <dbReference type="ARBA" id="ARBA00023002"/>
    </source>
</evidence>
<dbReference type="Proteomes" id="UP000254808">
    <property type="component" value="Chromosome"/>
</dbReference>
<dbReference type="PANTHER" id="PTHR43673">
    <property type="entry name" value="NAD(P)H NITROREDUCTASE YDGI-RELATED"/>
    <property type="match status" value="1"/>
</dbReference>
<feature type="domain" description="Nitroreductase" evidence="3">
    <location>
        <begin position="234"/>
        <end position="316"/>
    </location>
</feature>
<dbReference type="AlphaFoldDB" id="A0A345UML7"/>
<name>A0A345UML7_9BACT</name>
<dbReference type="PANTHER" id="PTHR43673:SF10">
    <property type="entry name" value="NADH DEHYDROGENASE_NAD(P)H NITROREDUCTASE XCC3605-RELATED"/>
    <property type="match status" value="1"/>
</dbReference>
<reference evidence="4 5" key="1">
    <citation type="submission" date="2018-03" db="EMBL/GenBank/DDBJ databases">
        <title>Phenotypic and genomic properties of Cyclonatronum proteinivorum gen. nov., sp. nov., a haloalkaliphilic bacteroidete from soda lakes possessing Na+-translocating rhodopsin.</title>
        <authorList>
            <person name="Toshchakov S.V."/>
            <person name="Korzhenkov A."/>
            <person name="Samarov N.I."/>
            <person name="Kublanov I.V."/>
            <person name="Muntyan M.S."/>
            <person name="Sorokin D.Y."/>
        </authorList>
    </citation>
    <scope>NUCLEOTIDE SEQUENCE [LARGE SCALE GENOMIC DNA]</scope>
    <source>
        <strain evidence="4 5">Omega</strain>
    </source>
</reference>
<evidence type="ECO:0000256" key="1">
    <source>
        <dbReference type="ARBA" id="ARBA00007118"/>
    </source>
</evidence>
<dbReference type="InterPro" id="IPR000415">
    <property type="entry name" value="Nitroreductase-like"/>
</dbReference>
<comment type="similarity">
    <text evidence="1">Belongs to the nitroreductase family.</text>
</comment>
<accession>A0A345UML7</accession>
<dbReference type="GO" id="GO:0016491">
    <property type="term" value="F:oxidoreductase activity"/>
    <property type="evidence" value="ECO:0007669"/>
    <property type="project" value="UniProtKB-KW"/>
</dbReference>
<evidence type="ECO:0000259" key="3">
    <source>
        <dbReference type="Pfam" id="PF00881"/>
    </source>
</evidence>
<evidence type="ECO:0000313" key="5">
    <source>
        <dbReference type="Proteomes" id="UP000254808"/>
    </source>
</evidence>
<keyword evidence="2" id="KW-0560">Oxidoreductase</keyword>
<dbReference type="Pfam" id="PF00881">
    <property type="entry name" value="Nitroreductase"/>
    <property type="match status" value="2"/>
</dbReference>
<sequence>MFKTVDRFLIRWCSRSLIGSRLYYTFFSNAFAAQQQAVLKGRATFNTPETIGRLHSSANLRRNIHRLEKGLAMKGRREVFAASYIQQTVREYKEYAAAGFETAERLWAQEVLDTYFEAVSHSDPVAQAFALYRTVLRTEAGHRTFSFNPQCAPYAFEVIRDAEVSFEDFQQLCEKRRSVRWFLPRSVPDEAVQKLVSTALLAPSACNRQPFRFICARERAAAVAACAAGTTGYVHQLPAVLVVAGDYANYGHERDKNLIYIDASLAAMQLMLAAPTLGLASCPINWAEDPAAESRIRKLIDLKDSERIIMLIALGYPEPGGMIPYSQKKQAAQVLTYADD</sequence>
<dbReference type="Gene3D" id="3.40.109.10">
    <property type="entry name" value="NADH Oxidase"/>
    <property type="match status" value="1"/>
</dbReference>
<gene>
    <name evidence="4" type="ORF">CYPRO_2477</name>
</gene>
<dbReference type="SUPFAM" id="SSF55469">
    <property type="entry name" value="FMN-dependent nitroreductase-like"/>
    <property type="match status" value="1"/>
</dbReference>
<protein>
    <submittedName>
        <fullName evidence="4">Nitroreductase</fullName>
    </submittedName>
</protein>
<feature type="domain" description="Nitroreductase" evidence="3">
    <location>
        <begin position="174"/>
        <end position="219"/>
    </location>
</feature>
<dbReference type="InterPro" id="IPR029479">
    <property type="entry name" value="Nitroreductase"/>
</dbReference>
<proteinExistence type="inferred from homology"/>
<dbReference type="KEGG" id="cprv:CYPRO_2477"/>
<dbReference type="CDD" id="cd02062">
    <property type="entry name" value="Nitro_FMN_reductase"/>
    <property type="match status" value="1"/>
</dbReference>
<organism evidence="4 5">
    <name type="scientific">Cyclonatronum proteinivorum</name>
    <dbReference type="NCBI Taxonomy" id="1457365"/>
    <lineage>
        <taxon>Bacteria</taxon>
        <taxon>Pseudomonadati</taxon>
        <taxon>Balneolota</taxon>
        <taxon>Balneolia</taxon>
        <taxon>Balneolales</taxon>
        <taxon>Cyclonatronaceae</taxon>
        <taxon>Cyclonatronum</taxon>
    </lineage>
</organism>